<dbReference type="STRING" id="5364.A0A5C3MZJ5"/>
<accession>A0A5C3MZJ5</accession>
<gene>
    <name evidence="1" type="ORF">OE88DRAFT_1735514</name>
</gene>
<keyword evidence="2" id="KW-1185">Reference proteome</keyword>
<dbReference type="OrthoDB" id="3063780at2759"/>
<dbReference type="Proteomes" id="UP000305948">
    <property type="component" value="Unassembled WGS sequence"/>
</dbReference>
<reference evidence="1 2" key="1">
    <citation type="journal article" date="2019" name="Nat. Ecol. Evol.">
        <title>Megaphylogeny resolves global patterns of mushroom evolution.</title>
        <authorList>
            <person name="Varga T."/>
            <person name="Krizsan K."/>
            <person name="Foldi C."/>
            <person name="Dima B."/>
            <person name="Sanchez-Garcia M."/>
            <person name="Sanchez-Ramirez S."/>
            <person name="Szollosi G.J."/>
            <person name="Szarkandi J.G."/>
            <person name="Papp V."/>
            <person name="Albert L."/>
            <person name="Andreopoulos W."/>
            <person name="Angelini C."/>
            <person name="Antonin V."/>
            <person name="Barry K.W."/>
            <person name="Bougher N.L."/>
            <person name="Buchanan P."/>
            <person name="Buyck B."/>
            <person name="Bense V."/>
            <person name="Catcheside P."/>
            <person name="Chovatia M."/>
            <person name="Cooper J."/>
            <person name="Damon W."/>
            <person name="Desjardin D."/>
            <person name="Finy P."/>
            <person name="Geml J."/>
            <person name="Haridas S."/>
            <person name="Hughes K."/>
            <person name="Justo A."/>
            <person name="Karasinski D."/>
            <person name="Kautmanova I."/>
            <person name="Kiss B."/>
            <person name="Kocsube S."/>
            <person name="Kotiranta H."/>
            <person name="LaButti K.M."/>
            <person name="Lechner B.E."/>
            <person name="Liimatainen K."/>
            <person name="Lipzen A."/>
            <person name="Lukacs Z."/>
            <person name="Mihaltcheva S."/>
            <person name="Morgado L.N."/>
            <person name="Niskanen T."/>
            <person name="Noordeloos M.E."/>
            <person name="Ohm R.A."/>
            <person name="Ortiz-Santana B."/>
            <person name="Ovrebo C."/>
            <person name="Racz N."/>
            <person name="Riley R."/>
            <person name="Savchenko A."/>
            <person name="Shiryaev A."/>
            <person name="Soop K."/>
            <person name="Spirin V."/>
            <person name="Szebenyi C."/>
            <person name="Tomsovsky M."/>
            <person name="Tulloss R.E."/>
            <person name="Uehling J."/>
            <person name="Grigoriev I.V."/>
            <person name="Vagvolgyi C."/>
            <person name="Papp T."/>
            <person name="Martin F.M."/>
            <person name="Miettinen O."/>
            <person name="Hibbett D.S."/>
            <person name="Nagy L.G."/>
        </authorList>
    </citation>
    <scope>NUCLEOTIDE SEQUENCE [LARGE SCALE GENOMIC DNA]</scope>
    <source>
        <strain evidence="1 2">OMC1185</strain>
    </source>
</reference>
<dbReference type="EMBL" id="ML213512">
    <property type="protein sequence ID" value="TFK50754.1"/>
    <property type="molecule type" value="Genomic_DNA"/>
</dbReference>
<evidence type="ECO:0000313" key="1">
    <source>
        <dbReference type="EMBL" id="TFK50754.1"/>
    </source>
</evidence>
<dbReference type="AlphaFoldDB" id="A0A5C3MZJ5"/>
<proteinExistence type="predicted"/>
<sequence length="443" mass="50096">MALSNPPNQAWLTEALQVTELMWEDAAQPTYSLVNGDVYLASGHRGLRILDDIAMAVSTVEGKQIAVIISDGSRRDAMDLTFATLGSPSEDDRAAVDKFMALARSQPTSEALVLATIQGYASARIARLIDHAHKRLSSFDVMATDKTARFDWSCPPKPGEEPTGWKEPKEEFPRCFRGIVRNYGTQSSRDYMRMMLEDIKSEMAALGPLTPDRIANTSTDSLLSICFLANALVQSDYLRRRMMSGSATQTVGRYAILRYELARIARYHNALIRIVRWARVMEGRITYRWLSDGEGCKASAVQLRDSPFYVLQENLYRKSEDFKPEIEAVIRPWETCVLTFVHPELRLIQTAGDKALQILGTSESVCHCCRLWIEAHNRSSSTPWIFTEGRDHADKTWKYPDESPPEQEIVEAVKERKWRVFTVHNGPYSCAGTFHFAPLSLLF</sequence>
<name>A0A5C3MZJ5_9AGAM</name>
<evidence type="ECO:0000313" key="2">
    <source>
        <dbReference type="Proteomes" id="UP000305948"/>
    </source>
</evidence>
<organism evidence="1 2">
    <name type="scientific">Heliocybe sulcata</name>
    <dbReference type="NCBI Taxonomy" id="5364"/>
    <lineage>
        <taxon>Eukaryota</taxon>
        <taxon>Fungi</taxon>
        <taxon>Dikarya</taxon>
        <taxon>Basidiomycota</taxon>
        <taxon>Agaricomycotina</taxon>
        <taxon>Agaricomycetes</taxon>
        <taxon>Gloeophyllales</taxon>
        <taxon>Gloeophyllaceae</taxon>
        <taxon>Heliocybe</taxon>
    </lineage>
</organism>
<protein>
    <submittedName>
        <fullName evidence="1">Uncharacterized protein</fullName>
    </submittedName>
</protein>